<dbReference type="GO" id="GO:0005524">
    <property type="term" value="F:ATP binding"/>
    <property type="evidence" value="ECO:0007669"/>
    <property type="project" value="UniProtKB-KW"/>
</dbReference>
<keyword evidence="3" id="KW-0597">Phosphoprotein</keyword>
<evidence type="ECO:0000256" key="2">
    <source>
        <dbReference type="ARBA" id="ARBA00012438"/>
    </source>
</evidence>
<evidence type="ECO:0000256" key="1">
    <source>
        <dbReference type="ARBA" id="ARBA00000085"/>
    </source>
</evidence>
<keyword evidence="8" id="KW-0902">Two-component regulatory system</keyword>
<dbReference type="InterPro" id="IPR004358">
    <property type="entry name" value="Sig_transdc_His_kin-like_C"/>
</dbReference>
<keyword evidence="6 11" id="KW-0418">Kinase</keyword>
<dbReference type="PANTHER" id="PTHR42878:SF7">
    <property type="entry name" value="SENSOR HISTIDINE KINASE GLRK"/>
    <property type="match status" value="1"/>
</dbReference>
<dbReference type="SUPFAM" id="SSF47384">
    <property type="entry name" value="Homodimeric domain of signal transducing histidine kinase"/>
    <property type="match status" value="1"/>
</dbReference>
<proteinExistence type="predicted"/>
<protein>
    <recommendedName>
        <fullName evidence="2">histidine kinase</fullName>
        <ecNumber evidence="2">2.7.13.3</ecNumber>
    </recommendedName>
</protein>
<reference evidence="11 12" key="1">
    <citation type="submission" date="2020-05" db="EMBL/GenBank/DDBJ databases">
        <title>Complete genome sequencing of Campylobacter and Arcobacter type strains.</title>
        <authorList>
            <person name="Miller W.G."/>
            <person name="Yee E."/>
        </authorList>
    </citation>
    <scope>NUCLEOTIDE SEQUENCE [LARGE SCALE GENOMIC DNA]</scope>
    <source>
        <strain evidence="11 12">LMG 21996</strain>
    </source>
</reference>
<evidence type="ECO:0000256" key="9">
    <source>
        <dbReference type="SAM" id="Phobius"/>
    </source>
</evidence>
<keyword evidence="4" id="KW-0808">Transferase</keyword>
<dbReference type="CDD" id="cd00082">
    <property type="entry name" value="HisKA"/>
    <property type="match status" value="1"/>
</dbReference>
<name>A0A7L5JSV6_9BACT</name>
<dbReference type="PRINTS" id="PR00344">
    <property type="entry name" value="BCTRLSENSOR"/>
</dbReference>
<dbReference type="EC" id="2.7.13.3" evidence="2"/>
<dbReference type="OrthoDB" id="5377414at2"/>
<dbReference type="PANTHER" id="PTHR42878">
    <property type="entry name" value="TWO-COMPONENT HISTIDINE KINASE"/>
    <property type="match status" value="1"/>
</dbReference>
<sequence>MLKIHKLFFRSFLAIFLVTIFTITFVVYFWAKNLYLEDTKLNLSQNMDSLLILLKQSDLDHIQEIIKDLGAKLNLRVSVIDQNGNVIAESENLELTENHLYREEIINANKYGQASSVRFSKSLQKELLYVAKKFEIDNKIYFIRMSAFTDKIFDNFKKLIFEIFIYILFFLLISFFISYLLSLKIKKEMDLILNFLINLTKNRVQLNLKSSFTFEFFKIAKLLNKVAHKLSKQDQIKAKHTAKLKLANRQKDEIISSLSHEFKNPIAIISGYSQTLIENENLTQDIKLKFLNKIHSNSIKLSQIIDKLRLSLRLQEKKQDLIKTKINLYNLVENCASDLKIKYKNREINITKNEVFIDADETLFSIVISNIIENALKYSSNNIDIKIEKNYLSITDYGIGISKEDLEQIDKKFYRASSNDWNNSLGLGLFIVKSILRLHNFELEIISTVNKGSTFRIHY</sequence>
<dbReference type="Pfam" id="PF00512">
    <property type="entry name" value="HisKA"/>
    <property type="match status" value="1"/>
</dbReference>
<dbReference type="RefSeq" id="WP_024774421.1">
    <property type="nucleotide sequence ID" value="NZ_CP054051.1"/>
</dbReference>
<dbReference type="Pfam" id="PF16736">
    <property type="entry name" value="sCache_like"/>
    <property type="match status" value="1"/>
</dbReference>
<dbReference type="GO" id="GO:0000156">
    <property type="term" value="F:phosphorelay response regulator activity"/>
    <property type="evidence" value="ECO:0007669"/>
    <property type="project" value="TreeGrafter"/>
</dbReference>
<dbReference type="InterPro" id="IPR005467">
    <property type="entry name" value="His_kinase_dom"/>
</dbReference>
<feature type="domain" description="Histidine kinase" evidence="10">
    <location>
        <begin position="257"/>
        <end position="459"/>
    </location>
</feature>
<dbReference type="Gene3D" id="1.10.287.130">
    <property type="match status" value="1"/>
</dbReference>
<feature type="transmembrane region" description="Helical" evidence="9">
    <location>
        <begin position="12"/>
        <end position="31"/>
    </location>
</feature>
<dbReference type="Pfam" id="PF02518">
    <property type="entry name" value="HATPase_c"/>
    <property type="match status" value="1"/>
</dbReference>
<evidence type="ECO:0000313" key="11">
    <source>
        <dbReference type="EMBL" id="QKJ27988.1"/>
    </source>
</evidence>
<dbReference type="InterPro" id="IPR036890">
    <property type="entry name" value="HATPase_C_sf"/>
</dbReference>
<dbReference type="Proteomes" id="UP000509513">
    <property type="component" value="Chromosome"/>
</dbReference>
<dbReference type="GO" id="GO:0030295">
    <property type="term" value="F:protein kinase activator activity"/>
    <property type="evidence" value="ECO:0007669"/>
    <property type="project" value="TreeGrafter"/>
</dbReference>
<dbReference type="AlphaFoldDB" id="A0A7L5JSV6"/>
<dbReference type="GO" id="GO:0000155">
    <property type="term" value="F:phosphorelay sensor kinase activity"/>
    <property type="evidence" value="ECO:0007669"/>
    <property type="project" value="InterPro"/>
</dbReference>
<dbReference type="InterPro" id="IPR003661">
    <property type="entry name" value="HisK_dim/P_dom"/>
</dbReference>
<dbReference type="InterPro" id="IPR036097">
    <property type="entry name" value="HisK_dim/P_sf"/>
</dbReference>
<evidence type="ECO:0000256" key="8">
    <source>
        <dbReference type="ARBA" id="ARBA00023012"/>
    </source>
</evidence>
<dbReference type="PROSITE" id="PS50109">
    <property type="entry name" value="HIS_KIN"/>
    <property type="match status" value="1"/>
</dbReference>
<dbReference type="GO" id="GO:0007234">
    <property type="term" value="P:osmosensory signaling via phosphorelay pathway"/>
    <property type="evidence" value="ECO:0007669"/>
    <property type="project" value="TreeGrafter"/>
</dbReference>
<dbReference type="CDD" id="cd00075">
    <property type="entry name" value="HATPase"/>
    <property type="match status" value="1"/>
</dbReference>
<evidence type="ECO:0000256" key="7">
    <source>
        <dbReference type="ARBA" id="ARBA00022840"/>
    </source>
</evidence>
<evidence type="ECO:0000313" key="12">
    <source>
        <dbReference type="Proteomes" id="UP000509513"/>
    </source>
</evidence>
<evidence type="ECO:0000256" key="3">
    <source>
        <dbReference type="ARBA" id="ARBA00022553"/>
    </source>
</evidence>
<accession>A0A7L5JSV6</accession>
<organism evidence="11 12">
    <name type="scientific">Aliarcobacter cibarius</name>
    <dbReference type="NCBI Taxonomy" id="255507"/>
    <lineage>
        <taxon>Bacteria</taxon>
        <taxon>Pseudomonadati</taxon>
        <taxon>Campylobacterota</taxon>
        <taxon>Epsilonproteobacteria</taxon>
        <taxon>Campylobacterales</taxon>
        <taxon>Arcobacteraceae</taxon>
        <taxon>Aliarcobacter</taxon>
    </lineage>
</organism>
<feature type="transmembrane region" description="Helical" evidence="9">
    <location>
        <begin position="163"/>
        <end position="181"/>
    </location>
</feature>
<keyword evidence="9" id="KW-0812">Transmembrane</keyword>
<dbReference type="InterPro" id="IPR050351">
    <property type="entry name" value="BphY/WalK/GraS-like"/>
</dbReference>
<dbReference type="EMBL" id="CP054051">
    <property type="protein sequence ID" value="QKJ27988.1"/>
    <property type="molecule type" value="Genomic_DNA"/>
</dbReference>
<dbReference type="KEGG" id="acib:ACBT_2103"/>
<keyword evidence="9" id="KW-1133">Transmembrane helix</keyword>
<comment type="catalytic activity">
    <reaction evidence="1">
        <text>ATP + protein L-histidine = ADP + protein N-phospho-L-histidine.</text>
        <dbReference type="EC" id="2.7.13.3"/>
    </reaction>
</comment>
<keyword evidence="9" id="KW-0472">Membrane</keyword>
<evidence type="ECO:0000259" key="10">
    <source>
        <dbReference type="PROSITE" id="PS50109"/>
    </source>
</evidence>
<evidence type="ECO:0000256" key="6">
    <source>
        <dbReference type="ARBA" id="ARBA00022777"/>
    </source>
</evidence>
<keyword evidence="5" id="KW-0547">Nucleotide-binding</keyword>
<keyword evidence="7" id="KW-0067">ATP-binding</keyword>
<gene>
    <name evidence="11" type="primary">phoR</name>
    <name evidence="11" type="ORF">ACBT_2103</name>
</gene>
<evidence type="ECO:0000256" key="4">
    <source>
        <dbReference type="ARBA" id="ARBA00022679"/>
    </source>
</evidence>
<dbReference type="InterPro" id="IPR003594">
    <property type="entry name" value="HATPase_dom"/>
</dbReference>
<evidence type="ECO:0000256" key="5">
    <source>
        <dbReference type="ARBA" id="ARBA00022741"/>
    </source>
</evidence>
<dbReference type="SMART" id="SM00388">
    <property type="entry name" value="HisKA"/>
    <property type="match status" value="1"/>
</dbReference>
<dbReference type="Gene3D" id="3.30.565.10">
    <property type="entry name" value="Histidine kinase-like ATPase, C-terminal domain"/>
    <property type="match status" value="1"/>
</dbReference>
<dbReference type="SMART" id="SM00387">
    <property type="entry name" value="HATPase_c"/>
    <property type="match status" value="1"/>
</dbReference>
<dbReference type="SUPFAM" id="SSF55874">
    <property type="entry name" value="ATPase domain of HSP90 chaperone/DNA topoisomerase II/histidine kinase"/>
    <property type="match status" value="1"/>
</dbReference>
<dbReference type="InterPro" id="IPR031967">
    <property type="entry name" value="PhoR_single_Cache-like_dom"/>
</dbReference>